<dbReference type="Proteomes" id="UP001203945">
    <property type="component" value="Unassembled WGS sequence"/>
</dbReference>
<comment type="similarity">
    <text evidence="1">Belongs to the short-chain dehydrogenases/reductases (SDR) family.</text>
</comment>
<evidence type="ECO:0000256" key="2">
    <source>
        <dbReference type="ARBA" id="ARBA00023002"/>
    </source>
</evidence>
<comment type="caution">
    <text evidence="4">The sequence shown here is derived from an EMBL/GenBank/DDBJ whole genome shotgun (WGS) entry which is preliminary data.</text>
</comment>
<organism evidence="4 5">
    <name type="scientific">Paracoccus albicereus</name>
    <dbReference type="NCBI Taxonomy" id="2922394"/>
    <lineage>
        <taxon>Bacteria</taxon>
        <taxon>Pseudomonadati</taxon>
        <taxon>Pseudomonadota</taxon>
        <taxon>Alphaproteobacteria</taxon>
        <taxon>Rhodobacterales</taxon>
        <taxon>Paracoccaceae</taxon>
        <taxon>Paracoccus</taxon>
    </lineage>
</organism>
<proteinExistence type="inferred from homology"/>
<protein>
    <submittedName>
        <fullName evidence="4">SDR family NAD(P)-dependent oxidoreductase</fullName>
    </submittedName>
</protein>
<dbReference type="PANTHER" id="PTHR44196:SF2">
    <property type="entry name" value="SHORT-CHAIN DEHYDROGENASE-RELATED"/>
    <property type="match status" value="1"/>
</dbReference>
<gene>
    <name evidence="4" type="ORF">MLD63_08535</name>
</gene>
<evidence type="ECO:0000313" key="4">
    <source>
        <dbReference type="EMBL" id="MCQ0970467.1"/>
    </source>
</evidence>
<dbReference type="Pfam" id="PF00106">
    <property type="entry name" value="adh_short"/>
    <property type="match status" value="1"/>
</dbReference>
<evidence type="ECO:0000313" key="5">
    <source>
        <dbReference type="Proteomes" id="UP001203945"/>
    </source>
</evidence>
<dbReference type="EMBL" id="JAKZEU010000002">
    <property type="protein sequence ID" value="MCQ0970467.1"/>
    <property type="molecule type" value="Genomic_DNA"/>
</dbReference>
<dbReference type="SUPFAM" id="SSF51735">
    <property type="entry name" value="NAD(P)-binding Rossmann-fold domains"/>
    <property type="match status" value="1"/>
</dbReference>
<dbReference type="CDD" id="cd05233">
    <property type="entry name" value="SDR_c"/>
    <property type="match status" value="1"/>
</dbReference>
<dbReference type="RefSeq" id="WP_255329439.1">
    <property type="nucleotide sequence ID" value="NZ_JAKZEU010000002.1"/>
</dbReference>
<dbReference type="PANTHER" id="PTHR44196">
    <property type="entry name" value="DEHYDROGENASE/REDUCTASE SDR FAMILY MEMBER 7B"/>
    <property type="match status" value="1"/>
</dbReference>
<dbReference type="InterPro" id="IPR020904">
    <property type="entry name" value="Sc_DH/Rdtase_CS"/>
</dbReference>
<keyword evidence="5" id="KW-1185">Reference proteome</keyword>
<name>A0ABT1MQ81_9RHOB</name>
<dbReference type="InterPro" id="IPR036291">
    <property type="entry name" value="NAD(P)-bd_dom_sf"/>
</dbReference>
<accession>A0ABT1MQ81</accession>
<keyword evidence="2" id="KW-0560">Oxidoreductase</keyword>
<dbReference type="Gene3D" id="3.40.50.720">
    <property type="entry name" value="NAD(P)-binding Rossmann-like Domain"/>
    <property type="match status" value="1"/>
</dbReference>
<dbReference type="InterPro" id="IPR002347">
    <property type="entry name" value="SDR_fam"/>
</dbReference>
<reference evidence="4 5" key="1">
    <citation type="submission" date="2022-03" db="EMBL/GenBank/DDBJ databases">
        <authorList>
            <person name="He Y."/>
        </authorList>
    </citation>
    <scope>NUCLEOTIDE SEQUENCE [LARGE SCALE GENOMIC DNA]</scope>
    <source>
        <strain evidence="4 5">TK19116</strain>
    </source>
</reference>
<evidence type="ECO:0000259" key="3">
    <source>
        <dbReference type="SMART" id="SM00822"/>
    </source>
</evidence>
<sequence length="260" mass="27782">MSTGLAVVTGASSGIGLELARCAVDDGYDLLIAADEPEIVRAAEILRKDGQTVDTVQADLATAIGADRLWGALNGRAIDVLAANAGRGLGHAFLDQNWDAIERVLRTNMNGTTDLLHRSVRVMLPRGSGRILIVGSIAGLMPGSYQAVYNATKAYLDTLSWGIRGELRDSGITVTCLMPGPTETEFFHRAHMEDTKIGQGDKADPVEVAHAGWQAMKRGRSGVTPGFMNKVQATLSGVLPAEMLARMHRDMAEPEDEKDA</sequence>
<feature type="domain" description="Ketoreductase" evidence="3">
    <location>
        <begin position="4"/>
        <end position="184"/>
    </location>
</feature>
<dbReference type="SMART" id="SM00822">
    <property type="entry name" value="PKS_KR"/>
    <property type="match status" value="1"/>
</dbReference>
<dbReference type="InterPro" id="IPR057326">
    <property type="entry name" value="KR_dom"/>
</dbReference>
<dbReference type="PRINTS" id="PR00081">
    <property type="entry name" value="GDHRDH"/>
</dbReference>
<dbReference type="PROSITE" id="PS00061">
    <property type="entry name" value="ADH_SHORT"/>
    <property type="match status" value="1"/>
</dbReference>
<evidence type="ECO:0000256" key="1">
    <source>
        <dbReference type="ARBA" id="ARBA00006484"/>
    </source>
</evidence>